<feature type="domain" description="Ig-like" evidence="4">
    <location>
        <begin position="14"/>
        <end position="110"/>
    </location>
</feature>
<proteinExistence type="evidence at transcript level"/>
<dbReference type="InterPro" id="IPR007110">
    <property type="entry name" value="Ig-like_dom"/>
</dbReference>
<evidence type="ECO:0000313" key="5">
    <source>
        <dbReference type="EMBL" id="BCW02961.2"/>
    </source>
</evidence>
<dbReference type="GO" id="GO:0005576">
    <property type="term" value="C:extracellular region"/>
    <property type="evidence" value="ECO:0007669"/>
    <property type="project" value="UniProtKB-ARBA"/>
</dbReference>
<dbReference type="GO" id="GO:0002250">
    <property type="term" value="P:adaptive immune response"/>
    <property type="evidence" value="ECO:0007669"/>
    <property type="project" value="UniProtKB-KW"/>
</dbReference>
<dbReference type="InterPro" id="IPR013106">
    <property type="entry name" value="Ig_V-set"/>
</dbReference>
<protein>
    <submittedName>
        <fullName evidence="5">Single-chain variable</fullName>
    </submittedName>
</protein>
<dbReference type="FunFam" id="2.60.40.10:FF:002073">
    <property type="entry name" value="Ig lambda-1 chain V regions MOPC 104E/RPC20/J558/S104"/>
    <property type="match status" value="1"/>
</dbReference>
<dbReference type="InterPro" id="IPR013783">
    <property type="entry name" value="Ig-like_fold"/>
</dbReference>
<evidence type="ECO:0000256" key="2">
    <source>
        <dbReference type="ARBA" id="ARBA00023130"/>
    </source>
</evidence>
<reference evidence="5" key="1">
    <citation type="submission" date="2021-05" db="EMBL/GenBank/DDBJ databases">
        <title>Comparative expression of functional anti-isomiroestrol fragment antigen-binding (Fab) and single-chain variable fragment (scFv) antibodies by oxidizing cytoplasmic SHuffle T7 E. coli.</title>
        <authorList>
            <person name="Yusakul G."/>
            <person name="Putalun W."/>
        </authorList>
    </citation>
    <scope>NUCLEOTIDE SEQUENCE</scope>
    <source>
        <strain evidence="5">BALB/c</strain>
    </source>
</reference>
<dbReference type="CDD" id="cd04984">
    <property type="entry name" value="IgV_L_lambda"/>
    <property type="match status" value="1"/>
</dbReference>
<dbReference type="EMBL" id="LC632007">
    <property type="protein sequence ID" value="BCW02961.2"/>
    <property type="molecule type" value="mRNA"/>
</dbReference>
<accession>A0A8D6AR87</accession>
<dbReference type="GO" id="GO:0019814">
    <property type="term" value="C:immunoglobulin complex"/>
    <property type="evidence" value="ECO:0007669"/>
    <property type="project" value="UniProtKB-KW"/>
</dbReference>
<dbReference type="PANTHER" id="PTHR23266">
    <property type="entry name" value="IMMUNOGLOBULIN HEAVY CHAIN"/>
    <property type="match status" value="1"/>
</dbReference>
<dbReference type="InterPro" id="IPR003599">
    <property type="entry name" value="Ig_sub"/>
</dbReference>
<organism evidence="5">
    <name type="scientific">Mus musculus</name>
    <name type="common">Mouse</name>
    <dbReference type="NCBI Taxonomy" id="10090"/>
    <lineage>
        <taxon>Eukaryota</taxon>
        <taxon>Metazoa</taxon>
        <taxon>Chordata</taxon>
        <taxon>Craniata</taxon>
        <taxon>Vertebrata</taxon>
        <taxon>Euteleostomi</taxon>
        <taxon>Mammalia</taxon>
        <taxon>Eutheria</taxon>
        <taxon>Euarchontoglires</taxon>
        <taxon>Glires</taxon>
        <taxon>Rodentia</taxon>
        <taxon>Myomorpha</taxon>
        <taxon>Muroidea</taxon>
        <taxon>Muridae</taxon>
        <taxon>Murinae</taxon>
        <taxon>Mus</taxon>
        <taxon>Mus</taxon>
    </lineage>
</organism>
<dbReference type="SUPFAM" id="SSF48726">
    <property type="entry name" value="Immunoglobulin"/>
    <property type="match status" value="2"/>
</dbReference>
<dbReference type="AlphaFoldDB" id="A0A8D6AR87"/>
<sequence>MASMTGGQQMGRGSEVKLLESGGGLVQPGGSLKLSCAASGFDFTRYWMTWVRQAPGKGLEWIGEINPDSNTVNYTPSLKDKFIISGDNAKNTLYLQMSKVRSEDTALYYCARVDSSGPWFAYWGQGTLVTVSAGGGGSGGGGSGGGGSDAVVTQESALTTSPGETVTLTCRSTTGAVTTRNYAIWVQEKPDHSFTGLIGDTNNRAPGVPARFSGSLIGNKAALIITGAQTEDEAIYFCALWYSNHWVFGGGTKLTVLG</sequence>
<dbReference type="PROSITE" id="PS50835">
    <property type="entry name" value="IG_LIKE"/>
    <property type="match status" value="2"/>
</dbReference>
<dbReference type="CDD" id="cd04981">
    <property type="entry name" value="IgV_H"/>
    <property type="match status" value="1"/>
</dbReference>
<dbReference type="SMART" id="SM00408">
    <property type="entry name" value="IGc2"/>
    <property type="match status" value="2"/>
</dbReference>
<dbReference type="Pfam" id="PF07686">
    <property type="entry name" value="V-set"/>
    <property type="match status" value="2"/>
</dbReference>
<evidence type="ECO:0000256" key="1">
    <source>
        <dbReference type="ARBA" id="ARBA00022859"/>
    </source>
</evidence>
<dbReference type="SMART" id="SM00409">
    <property type="entry name" value="IG"/>
    <property type="match status" value="2"/>
</dbReference>
<dbReference type="SMART" id="SM00406">
    <property type="entry name" value="IGv"/>
    <property type="match status" value="2"/>
</dbReference>
<keyword evidence="2" id="KW-1064">Adaptive immunity</keyword>
<gene>
    <name evidence="5" type="primary">scFv</name>
</gene>
<dbReference type="InterPro" id="IPR003598">
    <property type="entry name" value="Ig_sub2"/>
</dbReference>
<dbReference type="Gene3D" id="2.60.40.10">
    <property type="entry name" value="Immunoglobulins"/>
    <property type="match status" value="2"/>
</dbReference>
<dbReference type="InterPro" id="IPR050199">
    <property type="entry name" value="IgHV"/>
</dbReference>
<dbReference type="InterPro" id="IPR036179">
    <property type="entry name" value="Ig-like_dom_sf"/>
</dbReference>
<evidence type="ECO:0000259" key="4">
    <source>
        <dbReference type="PROSITE" id="PS50835"/>
    </source>
</evidence>
<evidence type="ECO:0000256" key="3">
    <source>
        <dbReference type="ARBA" id="ARBA00043265"/>
    </source>
</evidence>
<name>A0A8D6AR87_MOUSE</name>
<keyword evidence="1" id="KW-0391">Immunity</keyword>
<keyword evidence="3" id="KW-1280">Immunoglobulin</keyword>
<feature type="domain" description="Ig-like" evidence="4">
    <location>
        <begin position="149"/>
        <end position="238"/>
    </location>
</feature>
<dbReference type="FunFam" id="2.60.40.10:FF:001259">
    <property type="entry name" value="Immunoglobulin heavy variable 13-2"/>
    <property type="match status" value="1"/>
</dbReference>